<dbReference type="SMART" id="SM00249">
    <property type="entry name" value="PHD"/>
    <property type="match status" value="2"/>
</dbReference>
<dbReference type="Gene3D" id="3.30.40.10">
    <property type="entry name" value="Zinc/RING finger domain, C3HC4 (zinc finger)"/>
    <property type="match status" value="2"/>
</dbReference>
<dbReference type="InterPro" id="IPR001965">
    <property type="entry name" value="Znf_PHD"/>
</dbReference>
<keyword evidence="3" id="KW-0862">Zinc</keyword>
<keyword evidence="9" id="KW-1185">Reference proteome</keyword>
<sequence>MKSGIHDLPPSKRFKLLHQKPHEVEDSPSSESRLPPEFLPAKKRLDSHHLCSQISLPAKKRVWVPHPLFHPQAEDEDEDEDSAPTAKKDIEEEDDGVLCTVCRSTDGDPADPIVFCDGCELMVHASCYGNPLIRSIPEGDWFCARCETKAEDENGDFDCCLCPKKGGAVKPNEASGRWAHILCALFVPEAFFRDPVGREGIDCSRLPERRWEVHCYLCGVDRGCAIECSQPKCGLGFHVSCGLEKELCIEYKETKGAGMVTSFCEEHTQLWKKQELTGRFKIVPRQNFENRRLT</sequence>
<dbReference type="PANTHER" id="PTHR13793:SF148">
    <property type="entry name" value="RING_FYVE_PHD ZINC FINGER SUPERFAMILY PROTEIN"/>
    <property type="match status" value="1"/>
</dbReference>
<evidence type="ECO:0000313" key="8">
    <source>
        <dbReference type="EMBL" id="KAK8970433.1"/>
    </source>
</evidence>
<dbReference type="InterPro" id="IPR013083">
    <property type="entry name" value="Znf_RING/FYVE/PHD"/>
</dbReference>
<dbReference type="EMBL" id="JBBWWR010000002">
    <property type="protein sequence ID" value="KAK8970433.1"/>
    <property type="molecule type" value="Genomic_DNA"/>
</dbReference>
<dbReference type="CDD" id="cd15492">
    <property type="entry name" value="PHD_BRPF_JADE_like"/>
    <property type="match status" value="1"/>
</dbReference>
<reference evidence="8 9" key="1">
    <citation type="journal article" date="2022" name="Nat. Plants">
        <title>Genomes of leafy and leafless Platanthera orchids illuminate the evolution of mycoheterotrophy.</title>
        <authorList>
            <person name="Li M.H."/>
            <person name="Liu K.W."/>
            <person name="Li Z."/>
            <person name="Lu H.C."/>
            <person name="Ye Q.L."/>
            <person name="Zhang D."/>
            <person name="Wang J.Y."/>
            <person name="Li Y.F."/>
            <person name="Zhong Z.M."/>
            <person name="Liu X."/>
            <person name="Yu X."/>
            <person name="Liu D.K."/>
            <person name="Tu X.D."/>
            <person name="Liu B."/>
            <person name="Hao Y."/>
            <person name="Liao X.Y."/>
            <person name="Jiang Y.T."/>
            <person name="Sun W.H."/>
            <person name="Chen J."/>
            <person name="Chen Y.Q."/>
            <person name="Ai Y."/>
            <person name="Zhai J.W."/>
            <person name="Wu S.S."/>
            <person name="Zhou Z."/>
            <person name="Hsiao Y.Y."/>
            <person name="Wu W.L."/>
            <person name="Chen Y.Y."/>
            <person name="Lin Y.F."/>
            <person name="Hsu J.L."/>
            <person name="Li C.Y."/>
            <person name="Wang Z.W."/>
            <person name="Zhao X."/>
            <person name="Zhong W.Y."/>
            <person name="Ma X.K."/>
            <person name="Ma L."/>
            <person name="Huang J."/>
            <person name="Chen G.Z."/>
            <person name="Huang M.Z."/>
            <person name="Huang L."/>
            <person name="Peng D.H."/>
            <person name="Luo Y.B."/>
            <person name="Zou S.Q."/>
            <person name="Chen S.P."/>
            <person name="Lan S."/>
            <person name="Tsai W.C."/>
            <person name="Van de Peer Y."/>
            <person name="Liu Z.J."/>
        </authorList>
    </citation>
    <scope>NUCLEOTIDE SEQUENCE [LARGE SCALE GENOMIC DNA]</scope>
    <source>
        <strain evidence="8">Lor288</strain>
    </source>
</reference>
<protein>
    <submittedName>
        <fullName evidence="8">Histone-lysine N-methyltransferase ATX1</fullName>
    </submittedName>
</protein>
<comment type="caution">
    <text evidence="8">The sequence shown here is derived from an EMBL/GenBank/DDBJ whole genome shotgun (WGS) entry which is preliminary data.</text>
</comment>
<evidence type="ECO:0000256" key="2">
    <source>
        <dbReference type="ARBA" id="ARBA00022771"/>
    </source>
</evidence>
<evidence type="ECO:0000259" key="7">
    <source>
        <dbReference type="PROSITE" id="PS51805"/>
    </source>
</evidence>
<keyword evidence="2 4" id="KW-0863">Zinc-finger</keyword>
<feature type="region of interest" description="Disordered" evidence="5">
    <location>
        <begin position="70"/>
        <end position="90"/>
    </location>
</feature>
<evidence type="ECO:0000256" key="3">
    <source>
        <dbReference type="ARBA" id="ARBA00022833"/>
    </source>
</evidence>
<dbReference type="Pfam" id="PF13831">
    <property type="entry name" value="PHD_2"/>
    <property type="match status" value="1"/>
</dbReference>
<gene>
    <name evidence="8" type="primary">ATX1</name>
    <name evidence="8" type="ORF">KSP40_PGU015390</name>
</gene>
<dbReference type="InterPro" id="IPR011011">
    <property type="entry name" value="Znf_FYVE_PHD"/>
</dbReference>
<dbReference type="Proteomes" id="UP001412067">
    <property type="component" value="Unassembled WGS sequence"/>
</dbReference>
<evidence type="ECO:0000256" key="1">
    <source>
        <dbReference type="ARBA" id="ARBA00022723"/>
    </source>
</evidence>
<dbReference type="SUPFAM" id="SSF57903">
    <property type="entry name" value="FYVE/PHD zinc finger"/>
    <property type="match status" value="1"/>
</dbReference>
<feature type="domain" description="PHD-type" evidence="7">
    <location>
        <begin position="156"/>
        <end position="268"/>
    </location>
</feature>
<dbReference type="InterPro" id="IPR050701">
    <property type="entry name" value="Histone_Mod_Regulator"/>
</dbReference>
<dbReference type="InterPro" id="IPR034732">
    <property type="entry name" value="EPHD"/>
</dbReference>
<evidence type="ECO:0000313" key="9">
    <source>
        <dbReference type="Proteomes" id="UP001412067"/>
    </source>
</evidence>
<organism evidence="8 9">
    <name type="scientific">Platanthera guangdongensis</name>
    <dbReference type="NCBI Taxonomy" id="2320717"/>
    <lineage>
        <taxon>Eukaryota</taxon>
        <taxon>Viridiplantae</taxon>
        <taxon>Streptophyta</taxon>
        <taxon>Embryophyta</taxon>
        <taxon>Tracheophyta</taxon>
        <taxon>Spermatophyta</taxon>
        <taxon>Magnoliopsida</taxon>
        <taxon>Liliopsida</taxon>
        <taxon>Asparagales</taxon>
        <taxon>Orchidaceae</taxon>
        <taxon>Orchidoideae</taxon>
        <taxon>Orchideae</taxon>
        <taxon>Orchidinae</taxon>
        <taxon>Platanthera</taxon>
    </lineage>
</organism>
<keyword evidence="1" id="KW-0479">Metal-binding</keyword>
<feature type="domain" description="PHD-type" evidence="6">
    <location>
        <begin position="96"/>
        <end position="149"/>
    </location>
</feature>
<dbReference type="PROSITE" id="PS51805">
    <property type="entry name" value="EPHD"/>
    <property type="match status" value="1"/>
</dbReference>
<accession>A0ABR2N3R3</accession>
<evidence type="ECO:0000259" key="6">
    <source>
        <dbReference type="PROSITE" id="PS50016"/>
    </source>
</evidence>
<dbReference type="PROSITE" id="PS50016">
    <property type="entry name" value="ZF_PHD_2"/>
    <property type="match status" value="1"/>
</dbReference>
<dbReference type="Pfam" id="PF13832">
    <property type="entry name" value="zf-HC5HC2H_2"/>
    <property type="match status" value="1"/>
</dbReference>
<dbReference type="InterPro" id="IPR019787">
    <property type="entry name" value="Znf_PHD-finger"/>
</dbReference>
<dbReference type="CDD" id="cd15571">
    <property type="entry name" value="ePHD"/>
    <property type="match status" value="1"/>
</dbReference>
<feature type="region of interest" description="Disordered" evidence="5">
    <location>
        <begin position="1"/>
        <end position="38"/>
    </location>
</feature>
<proteinExistence type="predicted"/>
<dbReference type="PANTHER" id="PTHR13793">
    <property type="entry name" value="PHD FINGER PROTEINS"/>
    <property type="match status" value="1"/>
</dbReference>
<evidence type="ECO:0000256" key="4">
    <source>
        <dbReference type="PROSITE-ProRule" id="PRU00146"/>
    </source>
</evidence>
<name>A0ABR2N3R3_9ASPA</name>
<evidence type="ECO:0000256" key="5">
    <source>
        <dbReference type="SAM" id="MobiDB-lite"/>
    </source>
</evidence>